<feature type="domain" description="Restriction endonuclease type IV Mrr" evidence="1">
    <location>
        <begin position="187"/>
        <end position="293"/>
    </location>
</feature>
<accession>A0AAP9ZH20</accession>
<dbReference type="EMBL" id="CP066539">
    <property type="protein sequence ID" value="QRL04622.1"/>
    <property type="molecule type" value="Genomic_DNA"/>
</dbReference>
<dbReference type="Proteomes" id="UP000663479">
    <property type="component" value="Chromosome"/>
</dbReference>
<keyword evidence="2" id="KW-0540">Nuclease</keyword>
<reference evidence="2" key="1">
    <citation type="submission" date="2020-12" db="EMBL/GenBank/DDBJ databases">
        <title>Genome reconstruction of Halomonas venusta strain DSM 4743.</title>
        <authorList>
            <person name="Aguirre-Garrido J.F."/>
            <person name="Hernandez-Soto L.M."/>
            <person name="Martinez-Abarca F."/>
        </authorList>
    </citation>
    <scope>NUCLEOTIDE SEQUENCE</scope>
    <source>
        <strain evidence="2">4743</strain>
    </source>
</reference>
<proteinExistence type="predicted"/>
<evidence type="ECO:0000313" key="2">
    <source>
        <dbReference type="EMBL" id="QRL04622.1"/>
    </source>
</evidence>
<dbReference type="PANTHER" id="PTHR30015:SF6">
    <property type="entry name" value="SLL1429 PROTEIN"/>
    <property type="match status" value="1"/>
</dbReference>
<dbReference type="GO" id="GO:0009307">
    <property type="term" value="P:DNA restriction-modification system"/>
    <property type="evidence" value="ECO:0007669"/>
    <property type="project" value="InterPro"/>
</dbReference>
<keyword evidence="2" id="KW-0378">Hydrolase</keyword>
<dbReference type="Pfam" id="PF04471">
    <property type="entry name" value="Mrr_cat"/>
    <property type="match status" value="1"/>
</dbReference>
<dbReference type="Gene3D" id="3.40.1350.10">
    <property type="match status" value="1"/>
</dbReference>
<dbReference type="InterPro" id="IPR011856">
    <property type="entry name" value="tRNA_endonuc-like_dom_sf"/>
</dbReference>
<dbReference type="GO" id="GO:0003677">
    <property type="term" value="F:DNA binding"/>
    <property type="evidence" value="ECO:0007669"/>
    <property type="project" value="InterPro"/>
</dbReference>
<evidence type="ECO:0000259" key="1">
    <source>
        <dbReference type="Pfam" id="PF04471"/>
    </source>
</evidence>
<organism evidence="2 3">
    <name type="scientific">Vreelandella venusta</name>
    <dbReference type="NCBI Taxonomy" id="44935"/>
    <lineage>
        <taxon>Bacteria</taxon>
        <taxon>Pseudomonadati</taxon>
        <taxon>Pseudomonadota</taxon>
        <taxon>Gammaproteobacteria</taxon>
        <taxon>Oceanospirillales</taxon>
        <taxon>Halomonadaceae</taxon>
        <taxon>Vreelandella</taxon>
    </lineage>
</organism>
<dbReference type="GO" id="GO:0015666">
    <property type="term" value="F:restriction endodeoxyribonuclease activity"/>
    <property type="evidence" value="ECO:0007669"/>
    <property type="project" value="TreeGrafter"/>
</dbReference>
<gene>
    <name evidence="2" type="ORF">JDS37_06675</name>
</gene>
<dbReference type="InterPro" id="IPR052906">
    <property type="entry name" value="Type_IV_Methyl-Rstrct_Enzyme"/>
</dbReference>
<dbReference type="SUPFAM" id="SSF52980">
    <property type="entry name" value="Restriction endonuclease-like"/>
    <property type="match status" value="1"/>
</dbReference>
<evidence type="ECO:0000313" key="3">
    <source>
        <dbReference type="Proteomes" id="UP000663479"/>
    </source>
</evidence>
<dbReference type="PANTHER" id="PTHR30015">
    <property type="entry name" value="MRR RESTRICTION SYSTEM PROTEIN"/>
    <property type="match status" value="1"/>
</dbReference>
<sequence length="295" mass="32979">MSEMQKELERLVMGGSIPMSSFGPRMHVINKIQEFNSAAWTFGFCRGADFSADDMVLSLMQLEDDFLKHVGIHSVFLKTISPKFEEHLPILLTKKDRAIRKDEFGDTVHKDWLNYLGKYYKEKIEPFTAGLLDSVGDDVFEHFDTARMNHFAWNAMNKDDVVRATLKTLDFFIEFKRADFVPSDIDMSGAEYEAKLASQINADTAWHATLTKASGDQGADILLSKSQMTIVVQTKYHAAKVGNSAVQEAFSAKKYYGADLAFVISNSGFTNSAGELADATGVRLFSDGELMDFLS</sequence>
<keyword evidence="2" id="KW-0255">Endonuclease</keyword>
<dbReference type="RefSeq" id="WP_146945108.1">
    <property type="nucleotide sequence ID" value="NZ_BJUL01000018.1"/>
</dbReference>
<dbReference type="InterPro" id="IPR007560">
    <property type="entry name" value="Restrct_endonuc_IV_Mrr"/>
</dbReference>
<protein>
    <submittedName>
        <fullName evidence="2">Restriction endonuclease</fullName>
    </submittedName>
</protein>
<name>A0AAP9ZH20_9GAMM</name>
<dbReference type="AlphaFoldDB" id="A0AAP9ZH20"/>
<dbReference type="InterPro" id="IPR011335">
    <property type="entry name" value="Restrct_endonuc-II-like"/>
</dbReference>